<comment type="caution">
    <text evidence="1">The sequence shown here is derived from an EMBL/GenBank/DDBJ whole genome shotgun (WGS) entry which is preliminary data.</text>
</comment>
<evidence type="ECO:0000313" key="2">
    <source>
        <dbReference type="Proteomes" id="UP001240643"/>
    </source>
</evidence>
<organism evidence="1 2">
    <name type="scientific">Mycoplasmoides fastidiosum</name>
    <dbReference type="NCBI Taxonomy" id="92758"/>
    <lineage>
        <taxon>Bacteria</taxon>
        <taxon>Bacillati</taxon>
        <taxon>Mycoplasmatota</taxon>
        <taxon>Mycoplasmoidales</taxon>
        <taxon>Mycoplasmoidaceae</taxon>
        <taxon>Mycoplasmoides</taxon>
    </lineage>
</organism>
<sequence>MMKLKKDKLDYESGFNPNSDQARTGLFSRKPKLDFSFDLDNEILTYSNCSDSKNKIDEIDYETRYFITYVLLKIQNGDWKIDESIASEKTLANKLDMAKSKCHFLLNYFQNAKILHSVPFKSWVVQDYLSNGSVLSFCHHFDQPFDFRISISQKWLQDPVDLEFDDQIFCSLLQPETDFDINNLFCCKKVFYANKASLKSCVQKIGIVRPHFFNWDVELIRNDILKFLAVNGHAVFRRVRKIILCNHKSKFQECDAIIEIFELIYNQKNELVMVIKESHTRFSTINNLIFNEGVY</sequence>
<evidence type="ECO:0000313" key="1">
    <source>
        <dbReference type="EMBL" id="MDQ0514207.1"/>
    </source>
</evidence>
<dbReference type="RefSeq" id="WP_307291926.1">
    <property type="nucleotide sequence ID" value="NZ_JAUSWO010000001.1"/>
</dbReference>
<keyword evidence="2" id="KW-1185">Reference proteome</keyword>
<gene>
    <name evidence="1" type="ORF">J2Z62_000645</name>
</gene>
<dbReference type="EMBL" id="JAUSWO010000001">
    <property type="protein sequence ID" value="MDQ0514207.1"/>
    <property type="molecule type" value="Genomic_DNA"/>
</dbReference>
<accession>A0ABU0LZR9</accession>
<reference evidence="1" key="1">
    <citation type="submission" date="2023-07" db="EMBL/GenBank/DDBJ databases">
        <title>Genomic Encyclopedia of Type Strains, Phase IV (KMG-IV): sequencing the most valuable type-strain genomes for metagenomic binning, comparative biology and taxonomic classification.</title>
        <authorList>
            <person name="Goeker M."/>
        </authorList>
    </citation>
    <scope>NUCLEOTIDE SEQUENCE [LARGE SCALE GENOMIC DNA]</scope>
    <source>
        <strain evidence="1">DSM 21204</strain>
    </source>
</reference>
<protein>
    <submittedName>
        <fullName evidence="1">Uncharacterized protein</fullName>
    </submittedName>
</protein>
<name>A0ABU0LZR9_9BACT</name>
<dbReference type="Proteomes" id="UP001240643">
    <property type="component" value="Unassembled WGS sequence"/>
</dbReference>
<proteinExistence type="predicted"/>